<organism evidence="2 3">
    <name type="scientific">Actinomadura gamaensis</name>
    <dbReference type="NCBI Taxonomy" id="1763541"/>
    <lineage>
        <taxon>Bacteria</taxon>
        <taxon>Bacillati</taxon>
        <taxon>Actinomycetota</taxon>
        <taxon>Actinomycetes</taxon>
        <taxon>Streptosporangiales</taxon>
        <taxon>Thermomonosporaceae</taxon>
        <taxon>Actinomadura</taxon>
    </lineage>
</organism>
<feature type="compositionally biased region" description="Low complexity" evidence="1">
    <location>
        <begin position="295"/>
        <end position="325"/>
    </location>
</feature>
<dbReference type="Proteomes" id="UP001595872">
    <property type="component" value="Unassembled WGS sequence"/>
</dbReference>
<feature type="compositionally biased region" description="Low complexity" evidence="1">
    <location>
        <begin position="336"/>
        <end position="356"/>
    </location>
</feature>
<sequence>MLDYLIDDPALRSRSVGEEFALAVARAGGGDAVVRVRTPLTTLFPLASTRPRPTVREQTKGGTVTDHALRYVRELRDEGSGERSDTAYAATPEAVFRPSVAKAELAELSVRVPVPADLCADPALLARFVEHRVVVRLCTVENEALLRGSPDGAITGLLAAPGVRRASAGPKRLLDALMDGCAEVEEMGGSCDGLVMHPANYWRLVGSSALAALDAAGLRITRTRMIERDTVLLGDFRAGITLLDGEESTLALRRSTAPNGSSGPDTSIGHGSSAGPDTSIGRGSSASPDASIVRGSSASPHGSAGAGGSADPHGSIGPGSSAGPRGSVGPGGSAGSDGSLGANGSAGSDGSVGSDGLTRPGDSAGPDGFAGSDGAAVIVATMRLGLALHLPQHFLLLEL</sequence>
<feature type="region of interest" description="Disordered" evidence="1">
    <location>
        <begin position="254"/>
        <end position="368"/>
    </location>
</feature>
<reference evidence="3" key="1">
    <citation type="journal article" date="2019" name="Int. J. Syst. Evol. Microbiol.">
        <title>The Global Catalogue of Microorganisms (GCM) 10K type strain sequencing project: providing services to taxonomists for standard genome sequencing and annotation.</title>
        <authorList>
            <consortium name="The Broad Institute Genomics Platform"/>
            <consortium name="The Broad Institute Genome Sequencing Center for Infectious Disease"/>
            <person name="Wu L."/>
            <person name="Ma J."/>
        </authorList>
    </citation>
    <scope>NUCLEOTIDE SEQUENCE [LARGE SCALE GENOMIC DNA]</scope>
    <source>
        <strain evidence="3">KLKA75</strain>
    </source>
</reference>
<accession>A0ABV9TPJ3</accession>
<evidence type="ECO:0000313" key="2">
    <source>
        <dbReference type="EMBL" id="MFC4905997.1"/>
    </source>
</evidence>
<protein>
    <submittedName>
        <fullName evidence="2">Family 3 encapsulin nanocompartment shell protein</fullName>
    </submittedName>
</protein>
<dbReference type="SUPFAM" id="SSF56563">
    <property type="entry name" value="Major capsid protein gp5"/>
    <property type="match status" value="1"/>
</dbReference>
<dbReference type="RefSeq" id="WP_378251723.1">
    <property type="nucleotide sequence ID" value="NZ_JBHSIT010000001.1"/>
</dbReference>
<dbReference type="NCBIfam" id="NF041188">
    <property type="entry name" value="encap_f3"/>
    <property type="match status" value="1"/>
</dbReference>
<feature type="compositionally biased region" description="Gly residues" evidence="1">
    <location>
        <begin position="326"/>
        <end position="335"/>
    </location>
</feature>
<dbReference type="Gene3D" id="3.30.2400.10">
    <property type="entry name" value="Major capsid protein gp5"/>
    <property type="match status" value="1"/>
</dbReference>
<evidence type="ECO:0000313" key="3">
    <source>
        <dbReference type="Proteomes" id="UP001595872"/>
    </source>
</evidence>
<dbReference type="EMBL" id="JBHSIT010000001">
    <property type="protein sequence ID" value="MFC4905997.1"/>
    <property type="molecule type" value="Genomic_DNA"/>
</dbReference>
<feature type="compositionally biased region" description="Polar residues" evidence="1">
    <location>
        <begin position="256"/>
        <end position="265"/>
    </location>
</feature>
<keyword evidence="3" id="KW-1185">Reference proteome</keyword>
<dbReference type="Gene3D" id="3.30.2320.10">
    <property type="entry name" value="hypothetical protein PF0899 domain"/>
    <property type="match status" value="1"/>
</dbReference>
<gene>
    <name evidence="2" type="ORF">ACFPCY_01570</name>
</gene>
<comment type="caution">
    <text evidence="2">The sequence shown here is derived from an EMBL/GenBank/DDBJ whole genome shotgun (WGS) entry which is preliminary data.</text>
</comment>
<name>A0ABV9TPJ3_9ACTN</name>
<evidence type="ECO:0000256" key="1">
    <source>
        <dbReference type="SAM" id="MobiDB-lite"/>
    </source>
</evidence>
<proteinExistence type="predicted"/>